<evidence type="ECO:0000259" key="1">
    <source>
        <dbReference type="Pfam" id="PF17906"/>
    </source>
</evidence>
<dbReference type="EMBL" id="NEVH01007819">
    <property type="protein sequence ID" value="PNF35416.1"/>
    <property type="molecule type" value="Genomic_DNA"/>
</dbReference>
<reference evidence="2 3" key="1">
    <citation type="submission" date="2017-12" db="EMBL/GenBank/DDBJ databases">
        <title>Hemimetabolous genomes reveal molecular basis of termite eusociality.</title>
        <authorList>
            <person name="Harrison M.C."/>
            <person name="Jongepier E."/>
            <person name="Robertson H.M."/>
            <person name="Arning N."/>
            <person name="Bitard-Feildel T."/>
            <person name="Chao H."/>
            <person name="Childers C.P."/>
            <person name="Dinh H."/>
            <person name="Doddapaneni H."/>
            <person name="Dugan S."/>
            <person name="Gowin J."/>
            <person name="Greiner C."/>
            <person name="Han Y."/>
            <person name="Hu H."/>
            <person name="Hughes D.S.T."/>
            <person name="Huylmans A.-K."/>
            <person name="Kemena C."/>
            <person name="Kremer L.P.M."/>
            <person name="Lee S.L."/>
            <person name="Lopez-Ezquerra A."/>
            <person name="Mallet L."/>
            <person name="Monroy-Kuhn J.M."/>
            <person name="Moser A."/>
            <person name="Murali S.C."/>
            <person name="Muzny D.M."/>
            <person name="Otani S."/>
            <person name="Piulachs M.-D."/>
            <person name="Poelchau M."/>
            <person name="Qu J."/>
            <person name="Schaub F."/>
            <person name="Wada-Katsumata A."/>
            <person name="Worley K.C."/>
            <person name="Xie Q."/>
            <person name="Ylla G."/>
            <person name="Poulsen M."/>
            <person name="Gibbs R.A."/>
            <person name="Schal C."/>
            <person name="Richards S."/>
            <person name="Belles X."/>
            <person name="Korb J."/>
            <person name="Bornberg-Bauer E."/>
        </authorList>
    </citation>
    <scope>NUCLEOTIDE SEQUENCE [LARGE SCALE GENOMIC DNA]</scope>
    <source>
        <tissue evidence="2">Whole body</tissue>
    </source>
</reference>
<keyword evidence="3" id="KW-1185">Reference proteome</keyword>
<dbReference type="Proteomes" id="UP000235965">
    <property type="component" value="Unassembled WGS sequence"/>
</dbReference>
<dbReference type="Pfam" id="PF17906">
    <property type="entry name" value="HTH_48"/>
    <property type="match status" value="1"/>
</dbReference>
<dbReference type="Gene3D" id="1.10.10.1450">
    <property type="match status" value="1"/>
</dbReference>
<dbReference type="InterPro" id="IPR041426">
    <property type="entry name" value="Mos1_HTH"/>
</dbReference>
<gene>
    <name evidence="2" type="ORF">B7P43_G01737</name>
</gene>
<dbReference type="OrthoDB" id="10017160at2759"/>
<dbReference type="AlphaFoldDB" id="A0A2J7R3L6"/>
<feature type="domain" description="Mos1 transposase HTH" evidence="1">
    <location>
        <begin position="144"/>
        <end position="188"/>
    </location>
</feature>
<dbReference type="InterPro" id="IPR052709">
    <property type="entry name" value="Transposase-MT_Hybrid"/>
</dbReference>
<sequence length="268" mass="29646">MMILNSGSKLASINSPPVTPFPLKGILQMYNSTPTVEVPAAVGDVEDSDFYVPDEGDLVFYGRDRRDPGLPVAVAATSGDVPASGDVKWTLGLGVLSNMQQFFDSLRTNLESLEQLPHEDKEALLGQHVASAPAIMLGLELEQRTNIKFLVKLGKSKSEIREMLVKVYGDNAMKKTAVHKWAKRFSAGRESVTDEERSGRPATSRTGKNIAKVRQIVRENCRLTVRGIAQQAKIDRETVRKILTEDLDMRKVCAKMVYLMYSKMVTGC</sequence>
<dbReference type="STRING" id="105785.A0A2J7R3L6"/>
<protein>
    <recommendedName>
        <fullName evidence="1">Mos1 transposase HTH domain-containing protein</fullName>
    </recommendedName>
</protein>
<proteinExistence type="predicted"/>
<dbReference type="InParanoid" id="A0A2J7R3L6"/>
<comment type="caution">
    <text evidence="2">The sequence shown here is derived from an EMBL/GenBank/DDBJ whole genome shotgun (WGS) entry which is preliminary data.</text>
</comment>
<dbReference type="PANTHER" id="PTHR46060">
    <property type="entry name" value="MARINER MOS1 TRANSPOSASE-LIKE PROTEIN"/>
    <property type="match status" value="1"/>
</dbReference>
<name>A0A2J7R3L6_9NEOP</name>
<evidence type="ECO:0000313" key="3">
    <source>
        <dbReference type="Proteomes" id="UP000235965"/>
    </source>
</evidence>
<accession>A0A2J7R3L6</accession>
<evidence type="ECO:0000313" key="2">
    <source>
        <dbReference type="EMBL" id="PNF35416.1"/>
    </source>
</evidence>
<dbReference type="PANTHER" id="PTHR46060:SF1">
    <property type="entry name" value="MARINER MOS1 TRANSPOSASE-LIKE PROTEIN"/>
    <property type="match status" value="1"/>
</dbReference>
<organism evidence="2 3">
    <name type="scientific">Cryptotermes secundus</name>
    <dbReference type="NCBI Taxonomy" id="105785"/>
    <lineage>
        <taxon>Eukaryota</taxon>
        <taxon>Metazoa</taxon>
        <taxon>Ecdysozoa</taxon>
        <taxon>Arthropoda</taxon>
        <taxon>Hexapoda</taxon>
        <taxon>Insecta</taxon>
        <taxon>Pterygota</taxon>
        <taxon>Neoptera</taxon>
        <taxon>Polyneoptera</taxon>
        <taxon>Dictyoptera</taxon>
        <taxon>Blattodea</taxon>
        <taxon>Blattoidea</taxon>
        <taxon>Termitoidae</taxon>
        <taxon>Kalotermitidae</taxon>
        <taxon>Cryptotermitinae</taxon>
        <taxon>Cryptotermes</taxon>
    </lineage>
</organism>